<evidence type="ECO:0000256" key="1">
    <source>
        <dbReference type="ARBA" id="ARBA00001974"/>
    </source>
</evidence>
<feature type="binding site" evidence="4">
    <location>
        <position position="385"/>
    </location>
    <ligand>
        <name>substrate</name>
    </ligand>
</feature>
<evidence type="ECO:0000313" key="8">
    <source>
        <dbReference type="Proteomes" id="UP000269265"/>
    </source>
</evidence>
<dbReference type="PROSITE" id="PS51318">
    <property type="entry name" value="TAT"/>
    <property type="match status" value="1"/>
</dbReference>
<evidence type="ECO:0000256" key="3">
    <source>
        <dbReference type="ARBA" id="ARBA00023002"/>
    </source>
</evidence>
<keyword evidence="8" id="KW-1185">Reference proteome</keyword>
<comment type="similarity">
    <text evidence="2">Belongs to the flavin monoamine oxidase family.</text>
</comment>
<name>A0A3R8T2Y4_9BURK</name>
<dbReference type="InterPro" id="IPR006311">
    <property type="entry name" value="TAT_signal"/>
</dbReference>
<dbReference type="SUPFAM" id="SSF54373">
    <property type="entry name" value="FAD-linked reductases, C-terminal domain"/>
    <property type="match status" value="1"/>
</dbReference>
<dbReference type="InterPro" id="IPR001613">
    <property type="entry name" value="Flavin_amine_oxidase"/>
</dbReference>
<evidence type="ECO:0000259" key="6">
    <source>
        <dbReference type="Pfam" id="PF01593"/>
    </source>
</evidence>
<dbReference type="GO" id="GO:0016491">
    <property type="term" value="F:oxidoreductase activity"/>
    <property type="evidence" value="ECO:0007669"/>
    <property type="project" value="UniProtKB-KW"/>
</dbReference>
<feature type="chain" id="PRO_5018739628" evidence="5">
    <location>
        <begin position="33"/>
        <end position="494"/>
    </location>
</feature>
<reference evidence="7 8" key="1">
    <citation type="submission" date="2018-12" db="EMBL/GenBank/DDBJ databases">
        <title>The whole draft genome of Aquabacterium sp. SJQ9.</title>
        <authorList>
            <person name="Sun L."/>
            <person name="Gao X."/>
            <person name="Chen W."/>
            <person name="Huang K."/>
        </authorList>
    </citation>
    <scope>NUCLEOTIDE SEQUENCE [LARGE SCALE GENOMIC DNA]</scope>
    <source>
        <strain evidence="7 8">SJQ9</strain>
    </source>
</reference>
<sequence length="494" mass="52575">MSTTRRRLLSGLTASAATAASGLLATHRPAQAATGPSASGHHDTDVVVIGGGYSGLACARALVAAGRQVLVLEARDRVGGRCLNQALPAPHDRFVVEGGAEFIGPGQTRMYELVQQLGLRTHTAYTTGKLVNWANGRRSTYDGVLPLNNLLAAGEVGLAMLKIDAMAKQVPLDAPWTAAKAAEWDKQTVQSWIDANLFIKDSKNLLRLAVLSLLSTEPQDISLLYLLFYVNSGGGLTPLLSTTGGGQQDRIVGGSQAIALAMARELGTSRLLFNAQAQSLTQDAGGVTVEGNGFSVRAQRAVVAMSPWMASRLNVAPLDGPTQARLQMAQRVPMGSIWKVHCLYDRPFWRDDGLNGQVTSDNFITRVTFDNTPPEPGAPGALMGFIDGQDAREALLMTPAVRKRKVIEAFTAYFGAKAASPTGYLEMNWQAENFSGGGPTGHFPPGVLTAYGHTLRPPTGRVHWAGTETATIWTGYMEGAVRSGERAAQEVLAR</sequence>
<dbReference type="PRINTS" id="PR00757">
    <property type="entry name" value="AMINEOXDASEF"/>
</dbReference>
<feature type="binding site" evidence="4">
    <location>
        <position position="54"/>
    </location>
    <ligand>
        <name>FAD</name>
        <dbReference type="ChEBI" id="CHEBI:57692"/>
    </ligand>
</feature>
<gene>
    <name evidence="7" type="ORF">EIP75_07880</name>
</gene>
<dbReference type="RefSeq" id="WP_125242702.1">
    <property type="nucleotide sequence ID" value="NZ_RSED01000005.1"/>
</dbReference>
<keyword evidence="3" id="KW-0560">Oxidoreductase</keyword>
<dbReference type="EMBL" id="RSED01000005">
    <property type="protein sequence ID" value="RRS04884.1"/>
    <property type="molecule type" value="Genomic_DNA"/>
</dbReference>
<feature type="binding site" evidence="4">
    <location>
        <begin position="73"/>
        <end position="74"/>
    </location>
    <ligand>
        <name>FAD</name>
        <dbReference type="ChEBI" id="CHEBI:57692"/>
    </ligand>
</feature>
<dbReference type="AlphaFoldDB" id="A0A3R8T2Y4"/>
<dbReference type="InterPro" id="IPR050703">
    <property type="entry name" value="Flavin_MAO"/>
</dbReference>
<dbReference type="SUPFAM" id="SSF51905">
    <property type="entry name" value="FAD/NAD(P)-binding domain"/>
    <property type="match status" value="1"/>
</dbReference>
<dbReference type="Proteomes" id="UP000269265">
    <property type="component" value="Unassembled WGS sequence"/>
</dbReference>
<evidence type="ECO:0000256" key="2">
    <source>
        <dbReference type="ARBA" id="ARBA00005995"/>
    </source>
</evidence>
<comment type="cofactor">
    <cofactor evidence="1">
        <name>FAD</name>
        <dbReference type="ChEBI" id="CHEBI:57692"/>
    </cofactor>
</comment>
<evidence type="ECO:0000256" key="4">
    <source>
        <dbReference type="PIRSR" id="PIRSR601613-1"/>
    </source>
</evidence>
<feature type="signal peptide" evidence="5">
    <location>
        <begin position="1"/>
        <end position="32"/>
    </location>
</feature>
<dbReference type="InterPro" id="IPR036188">
    <property type="entry name" value="FAD/NAD-bd_sf"/>
</dbReference>
<keyword evidence="5" id="KW-0732">Signal</keyword>
<dbReference type="PANTHER" id="PTHR43563:SF1">
    <property type="entry name" value="AMINE OXIDASE [FLAVIN-CONTAINING] B"/>
    <property type="match status" value="1"/>
</dbReference>
<accession>A0A3R8T2Y4</accession>
<feature type="binding site" evidence="4">
    <location>
        <position position="468"/>
    </location>
    <ligand>
        <name>FAD</name>
        <dbReference type="ChEBI" id="CHEBI:57692"/>
    </ligand>
</feature>
<dbReference type="InterPro" id="IPR002937">
    <property type="entry name" value="Amino_oxidase"/>
</dbReference>
<evidence type="ECO:0000313" key="7">
    <source>
        <dbReference type="EMBL" id="RRS04884.1"/>
    </source>
</evidence>
<dbReference type="Gene3D" id="3.90.660.10">
    <property type="match status" value="1"/>
</dbReference>
<dbReference type="Gene3D" id="3.50.50.60">
    <property type="entry name" value="FAD/NAD(P)-binding domain"/>
    <property type="match status" value="1"/>
</dbReference>
<feature type="domain" description="Amine oxidase" evidence="6">
    <location>
        <begin position="54"/>
        <end position="492"/>
    </location>
</feature>
<dbReference type="PANTHER" id="PTHR43563">
    <property type="entry name" value="AMINE OXIDASE"/>
    <property type="match status" value="1"/>
</dbReference>
<organism evidence="7 8">
    <name type="scientific">Aquabacterium soli</name>
    <dbReference type="NCBI Taxonomy" id="2493092"/>
    <lineage>
        <taxon>Bacteria</taxon>
        <taxon>Pseudomonadati</taxon>
        <taxon>Pseudomonadota</taxon>
        <taxon>Betaproteobacteria</taxon>
        <taxon>Burkholderiales</taxon>
        <taxon>Aquabacterium</taxon>
    </lineage>
</organism>
<dbReference type="Pfam" id="PF01593">
    <property type="entry name" value="Amino_oxidase"/>
    <property type="match status" value="1"/>
</dbReference>
<dbReference type="Gene3D" id="1.10.405.10">
    <property type="entry name" value="Guanine Nucleotide Dissociation Inhibitor, domain 1"/>
    <property type="match status" value="1"/>
</dbReference>
<evidence type="ECO:0000256" key="5">
    <source>
        <dbReference type="SAM" id="SignalP"/>
    </source>
</evidence>
<proteinExistence type="inferred from homology"/>
<dbReference type="OrthoDB" id="3972913at2"/>
<comment type="caution">
    <text evidence="7">The sequence shown here is derived from an EMBL/GenBank/DDBJ whole genome shotgun (WGS) entry which is preliminary data.</text>
</comment>
<protein>
    <submittedName>
        <fullName evidence="7">FAD-dependent oxidoreductase</fullName>
    </submittedName>
</protein>